<dbReference type="InterPro" id="IPR000620">
    <property type="entry name" value="EamA_dom"/>
</dbReference>
<dbReference type="GO" id="GO:0016020">
    <property type="term" value="C:membrane"/>
    <property type="evidence" value="ECO:0007669"/>
    <property type="project" value="InterPro"/>
</dbReference>
<dbReference type="EMBL" id="NFHO01000001">
    <property type="protein sequence ID" value="OUN44620.1"/>
    <property type="molecule type" value="Genomic_DNA"/>
</dbReference>
<keyword evidence="5" id="KW-1185">Reference proteome</keyword>
<accession>A0A1Y3UGW2</accession>
<keyword evidence="2" id="KW-0812">Transmembrane</keyword>
<keyword evidence="2" id="KW-0472">Membrane</keyword>
<feature type="transmembrane region" description="Helical" evidence="2">
    <location>
        <begin position="40"/>
        <end position="59"/>
    </location>
</feature>
<comment type="caution">
    <text evidence="4">The sequence shown here is derived from an EMBL/GenBank/DDBJ whole genome shotgun (WGS) entry which is preliminary data.</text>
</comment>
<evidence type="ECO:0000259" key="3">
    <source>
        <dbReference type="Pfam" id="PF00892"/>
    </source>
</evidence>
<gene>
    <name evidence="4" type="ORF">B5G21_01430</name>
</gene>
<evidence type="ECO:0000256" key="1">
    <source>
        <dbReference type="ARBA" id="ARBA00007362"/>
    </source>
</evidence>
<dbReference type="AlphaFoldDB" id="A0A1Y3UGW2"/>
<keyword evidence="2" id="KW-1133">Transmembrane helix</keyword>
<dbReference type="Pfam" id="PF00892">
    <property type="entry name" value="EamA"/>
    <property type="match status" value="1"/>
</dbReference>
<dbReference type="Proteomes" id="UP000196560">
    <property type="component" value="Unassembled WGS sequence"/>
</dbReference>
<dbReference type="SUPFAM" id="SSF103481">
    <property type="entry name" value="Multidrug resistance efflux transporter EmrE"/>
    <property type="match status" value="1"/>
</dbReference>
<dbReference type="RefSeq" id="WP_087185715.1">
    <property type="nucleotide sequence ID" value="NZ_NFHO01000001.1"/>
</dbReference>
<dbReference type="Gene3D" id="1.10.3730.20">
    <property type="match status" value="1"/>
</dbReference>
<feature type="domain" description="EamA" evidence="3">
    <location>
        <begin position="11"/>
        <end position="112"/>
    </location>
</feature>
<protein>
    <submittedName>
        <fullName evidence="4">Transporter</fullName>
    </submittedName>
</protein>
<proteinExistence type="inferred from homology"/>
<name>A0A1Y3UGW2_9ACTN</name>
<evidence type="ECO:0000313" key="5">
    <source>
        <dbReference type="Proteomes" id="UP000196560"/>
    </source>
</evidence>
<evidence type="ECO:0000256" key="2">
    <source>
        <dbReference type="SAM" id="Phobius"/>
    </source>
</evidence>
<evidence type="ECO:0000313" key="4">
    <source>
        <dbReference type="EMBL" id="OUN44620.1"/>
    </source>
</evidence>
<feature type="transmembrane region" description="Helical" evidence="2">
    <location>
        <begin position="96"/>
        <end position="115"/>
    </location>
</feature>
<comment type="similarity">
    <text evidence="1">Belongs to the EamA transporter family.</text>
</comment>
<dbReference type="InterPro" id="IPR037185">
    <property type="entry name" value="EmrE-like"/>
</dbReference>
<sequence>MSNRKSKTTVLLALHILLAVYSLSGVLSKLASGFSFSDIGFYLCYCGIIALLGVYAIGWQQIIKRLPLTTAYANKAVTVVWGIIWGILLFSEEINLFKALGAVVVLAGVALYAVADNATEEKG</sequence>
<feature type="transmembrane region" description="Helical" evidence="2">
    <location>
        <begin position="71"/>
        <end position="90"/>
    </location>
</feature>
<reference evidence="5" key="1">
    <citation type="submission" date="2017-04" db="EMBL/GenBank/DDBJ databases">
        <title>Function of individual gut microbiota members based on whole genome sequencing of pure cultures obtained from chicken caecum.</title>
        <authorList>
            <person name="Medvecky M."/>
            <person name="Cejkova D."/>
            <person name="Polansky O."/>
            <person name="Karasova D."/>
            <person name="Kubasova T."/>
            <person name="Cizek A."/>
            <person name="Rychlik I."/>
        </authorList>
    </citation>
    <scope>NUCLEOTIDE SEQUENCE [LARGE SCALE GENOMIC DNA]</scope>
    <source>
        <strain evidence="5">An70</strain>
    </source>
</reference>
<organism evidence="4 5">
    <name type="scientific">Enorma massiliensis</name>
    <dbReference type="NCBI Taxonomy" id="1472761"/>
    <lineage>
        <taxon>Bacteria</taxon>
        <taxon>Bacillati</taxon>
        <taxon>Actinomycetota</taxon>
        <taxon>Coriobacteriia</taxon>
        <taxon>Coriobacteriales</taxon>
        <taxon>Coriobacteriaceae</taxon>
        <taxon>Enorma</taxon>
    </lineage>
</organism>